<evidence type="ECO:0000313" key="3">
    <source>
        <dbReference type="Proteomes" id="UP000316806"/>
    </source>
</evidence>
<gene>
    <name evidence="2" type="ORF">FH965_35385</name>
</gene>
<feature type="region of interest" description="Disordered" evidence="1">
    <location>
        <begin position="23"/>
        <end position="53"/>
    </location>
</feature>
<dbReference type="GO" id="GO:0017148">
    <property type="term" value="P:negative regulation of translation"/>
    <property type="evidence" value="ECO:0007669"/>
    <property type="project" value="InterPro"/>
</dbReference>
<dbReference type="Pfam" id="PF00161">
    <property type="entry name" value="RIP"/>
    <property type="match status" value="1"/>
</dbReference>
<dbReference type="AlphaFoldDB" id="A0A516RHQ6"/>
<dbReference type="PANTHER" id="PTHR33453">
    <property type="match status" value="1"/>
</dbReference>
<evidence type="ECO:0000256" key="1">
    <source>
        <dbReference type="SAM" id="MobiDB-lite"/>
    </source>
</evidence>
<evidence type="ECO:0000313" key="2">
    <source>
        <dbReference type="EMBL" id="QDQ15192.1"/>
    </source>
</evidence>
<dbReference type="Proteomes" id="UP000316806">
    <property type="component" value="Chromosome"/>
</dbReference>
<sequence>MGVSPDVDPVRWRQWSDLRQLRRPDARQEVHDQVPHRRRPDQLGHGGRPGGVRRMSALVKKTGRRRHTAARITVLALAASLVYSTPAVATAEQPTPKTVQAASVSKAGNELPTDFANEVMRLIGRIRYEITERTPIGHGRMTHRLLGRGDATTGPTRNWRLIGIGRLIDEPEDAVQLIIDPDDVYIQGFYRPANNTIYAFPGVDLPTGLIPGTPNTVRFSFGPNYSDLAGITVNRDNIVRAVGALREEERVSAGGRLHRAMELMAVTFAETARNRLILEEVFNALRADGEWQVGAHADAIKKWNQMGDEIRAAMADGDWDRERRSFHLDGQHGGQLRPYSAAFLMGVIFAIKRR</sequence>
<dbReference type="GO" id="GO:0030598">
    <property type="term" value="F:rRNA N-glycosylase activity"/>
    <property type="evidence" value="ECO:0007669"/>
    <property type="project" value="InterPro"/>
</dbReference>
<dbReference type="InterPro" id="IPR001574">
    <property type="entry name" value="Ribosome_inactivat_prot"/>
</dbReference>
<dbReference type="EMBL" id="CP040916">
    <property type="protein sequence ID" value="QDQ15192.1"/>
    <property type="molecule type" value="Genomic_DNA"/>
</dbReference>
<dbReference type="SUPFAM" id="SSF56371">
    <property type="entry name" value="Ribosome inactivating proteins (RIP)"/>
    <property type="match status" value="1"/>
</dbReference>
<reference evidence="2 3" key="1">
    <citation type="journal article" date="2019" name="J. Ind. Microbiol. Biotechnol.">
        <title>The complete genomic sequence of Streptomyces spectabilis NRRL-2792 and identification of secondary metabolite biosynthetic gene clusters.</title>
        <authorList>
            <person name="Sinha A."/>
            <person name="Phillips-Salemka S."/>
            <person name="Niraula T.A."/>
            <person name="Short K.A."/>
            <person name="Niraula N.P."/>
        </authorList>
    </citation>
    <scope>NUCLEOTIDE SEQUENCE [LARGE SCALE GENOMIC DNA]</scope>
    <source>
        <strain evidence="2 3">NRRL 2792</strain>
    </source>
</reference>
<accession>A0A516RHQ6</accession>
<proteinExistence type="predicted"/>
<name>A0A516RHQ6_STRST</name>
<dbReference type="Gene3D" id="3.40.420.10">
    <property type="entry name" value="Ricin (A subunit), domain 1"/>
    <property type="match status" value="1"/>
</dbReference>
<dbReference type="InterPro" id="IPR036041">
    <property type="entry name" value="Ribosome-inact_prot_sf"/>
</dbReference>
<feature type="compositionally biased region" description="Basic and acidic residues" evidence="1">
    <location>
        <begin position="23"/>
        <end position="35"/>
    </location>
</feature>
<dbReference type="PANTHER" id="PTHR33453:SF3">
    <property type="entry name" value="RRNA N-GLYCOSYLASE"/>
    <property type="match status" value="1"/>
</dbReference>
<dbReference type="InterPro" id="IPR016138">
    <property type="entry name" value="Ribosome_inactivat_prot_sub1"/>
</dbReference>
<protein>
    <submittedName>
        <fullName evidence="2">Uncharacterized protein</fullName>
    </submittedName>
</protein>
<organism evidence="2 3">
    <name type="scientific">Streptomyces spectabilis</name>
    <dbReference type="NCBI Taxonomy" id="68270"/>
    <lineage>
        <taxon>Bacteria</taxon>
        <taxon>Bacillati</taxon>
        <taxon>Actinomycetota</taxon>
        <taxon>Actinomycetes</taxon>
        <taxon>Kitasatosporales</taxon>
        <taxon>Streptomycetaceae</taxon>
        <taxon>Streptomyces</taxon>
    </lineage>
</organism>